<name>A0ABR1PLL0_DIAER</name>
<keyword evidence="3" id="KW-1185">Reference proteome</keyword>
<feature type="transmembrane region" description="Helical" evidence="1">
    <location>
        <begin position="300"/>
        <end position="323"/>
    </location>
</feature>
<keyword evidence="1" id="KW-1133">Transmembrane helix</keyword>
<gene>
    <name evidence="2" type="ORF">SLS63_002276</name>
</gene>
<keyword evidence="1" id="KW-0472">Membrane</keyword>
<dbReference type="Proteomes" id="UP001430848">
    <property type="component" value="Unassembled WGS sequence"/>
</dbReference>
<evidence type="ECO:0000256" key="1">
    <source>
        <dbReference type="SAM" id="Phobius"/>
    </source>
</evidence>
<evidence type="ECO:0000313" key="3">
    <source>
        <dbReference type="Proteomes" id="UP001430848"/>
    </source>
</evidence>
<dbReference type="EMBL" id="JAKNSF020000005">
    <property type="protein sequence ID" value="KAK7738939.1"/>
    <property type="molecule type" value="Genomic_DNA"/>
</dbReference>
<reference evidence="2 3" key="1">
    <citation type="submission" date="2024-02" db="EMBL/GenBank/DDBJ databases">
        <title>De novo assembly and annotation of 12 fungi associated with fruit tree decline syndrome in Ontario, Canada.</title>
        <authorList>
            <person name="Sulman M."/>
            <person name="Ellouze W."/>
            <person name="Ilyukhin E."/>
        </authorList>
    </citation>
    <scope>NUCLEOTIDE SEQUENCE [LARGE SCALE GENOMIC DNA]</scope>
    <source>
        <strain evidence="2 3">M169</strain>
    </source>
</reference>
<protein>
    <submittedName>
        <fullName evidence="2">Uncharacterized protein</fullName>
    </submittedName>
</protein>
<proteinExistence type="predicted"/>
<organism evidence="2 3">
    <name type="scientific">Diaporthe eres</name>
    <name type="common">Phomopsis oblonga</name>
    <dbReference type="NCBI Taxonomy" id="83184"/>
    <lineage>
        <taxon>Eukaryota</taxon>
        <taxon>Fungi</taxon>
        <taxon>Dikarya</taxon>
        <taxon>Ascomycota</taxon>
        <taxon>Pezizomycotina</taxon>
        <taxon>Sordariomycetes</taxon>
        <taxon>Sordariomycetidae</taxon>
        <taxon>Diaporthales</taxon>
        <taxon>Diaporthaceae</taxon>
        <taxon>Diaporthe</taxon>
        <taxon>Diaporthe eres species complex</taxon>
    </lineage>
</organism>
<sequence length="339" mass="38425">MGPKEDPSGAYVKFLNEITRHSIGSGVNYDNLMPTAGYESAQARLLLAVEQLKENPKKTRREDTKILENLLGSKCPDLYIDKLMESAAQAITMIDPTAGDWHAQDFVMGSYRPSSWQQDESFQSFCSRSVPVANDEAVVAAKAALNEKSSLRARKLQKRLGVQFYATDNLAEHLLLEHRHGKTRLYIFHYAGYLKARLEQTQMLKLPLLVETLHSIQAVLFDVTEPEEVRLLRTLVLTQGFDPECLGHEGYKVYQTVPKDFGYVYWAERLAVLHARLKERPPRNRLEKWLAQENSDGNAFLIALLALLISVIVGILGLILAAVQTWIAWMAWKYPVPDQ</sequence>
<evidence type="ECO:0000313" key="2">
    <source>
        <dbReference type="EMBL" id="KAK7738939.1"/>
    </source>
</evidence>
<comment type="caution">
    <text evidence="2">The sequence shown here is derived from an EMBL/GenBank/DDBJ whole genome shotgun (WGS) entry which is preliminary data.</text>
</comment>
<accession>A0ABR1PLL0</accession>
<keyword evidence="1" id="KW-0812">Transmembrane</keyword>